<comment type="similarity">
    <text evidence="1">Belongs to the PA-PLA1 family.</text>
</comment>
<dbReference type="PROSITE" id="PS51043">
    <property type="entry name" value="DDHD"/>
    <property type="match status" value="1"/>
</dbReference>
<dbReference type="Pfam" id="PF23464">
    <property type="entry name" value="WWE_3"/>
    <property type="match status" value="1"/>
</dbReference>
<dbReference type="Pfam" id="PF02862">
    <property type="entry name" value="DDHD"/>
    <property type="match status" value="1"/>
</dbReference>
<keyword evidence="4" id="KW-1185">Reference proteome</keyword>
<reference evidence="4" key="1">
    <citation type="submission" date="2023-01" db="EMBL/GenBank/DDBJ databases">
        <title>Key to firefly adult light organ development and bioluminescence: homeobox transcription factors regulate luciferase expression and transportation to peroxisome.</title>
        <authorList>
            <person name="Fu X."/>
        </authorList>
    </citation>
    <scope>NUCLEOTIDE SEQUENCE [LARGE SCALE GENOMIC DNA]</scope>
</reference>
<dbReference type="InterPro" id="IPR004177">
    <property type="entry name" value="DDHD_dom"/>
</dbReference>
<gene>
    <name evidence="3" type="ORF">RN001_001251</name>
</gene>
<sequence length="562" mass="64655">MPKRPLTIAELEKIIAEELFSDVESDSSDIEEGNEDIVFDPEPISEVSDNEPDIDLTIVLVDSDTEKIISTDDGRYDVNLLYRKRNPVYWSENSTEVRRCSWFYKSYNDTYYTPFEEHISEILECEYRNAYEIGSWHCVLELPNGDTIVFNDPDDIILLATKSWPRQCLVKRGIDDEFEITDNEPVRVDHLIFVIHGIGAICDFRLRTIEEVVNVFREKVLKFLKEQNSIEQEVKTKRVEVLPINWHKSLHNENSKTDKNLHSITLESLPLLRNFTNDNLIDVLLYTSTIYSQIILTSVTSELNRIYDLFKQRNPIFDGEISLVGHSLGSVIIFDLLSHQQVQQQNDKLKPNVTGTRCILSHPSNTRINLLSPTGNKLQLQCPQLKFYPLVFFAVGSPLGLFLTVRGIDKLGTEFSLPTCRHFFNIFHPCDPIAYRVEPLINDKLENLPPYLIPYFDKSCFYIKIKDIISMGKNVKSSILKYLKTKSIATLKSAYLRLSNKQEVNGTNSEENISAASSRSLSYHNSSGNLNEGRRIDYSLQETSVEYLNKYVCAVTSHACYW</sequence>
<dbReference type="EMBL" id="JARPUR010000001">
    <property type="protein sequence ID" value="KAK4884980.1"/>
    <property type="molecule type" value="Genomic_DNA"/>
</dbReference>
<dbReference type="SMART" id="SM01127">
    <property type="entry name" value="DDHD"/>
    <property type="match status" value="1"/>
</dbReference>
<proteinExistence type="inferred from homology"/>
<name>A0AAN7PBB3_9COLE</name>
<organism evidence="3 4">
    <name type="scientific">Aquatica leii</name>
    <dbReference type="NCBI Taxonomy" id="1421715"/>
    <lineage>
        <taxon>Eukaryota</taxon>
        <taxon>Metazoa</taxon>
        <taxon>Ecdysozoa</taxon>
        <taxon>Arthropoda</taxon>
        <taxon>Hexapoda</taxon>
        <taxon>Insecta</taxon>
        <taxon>Pterygota</taxon>
        <taxon>Neoptera</taxon>
        <taxon>Endopterygota</taxon>
        <taxon>Coleoptera</taxon>
        <taxon>Polyphaga</taxon>
        <taxon>Elateriformia</taxon>
        <taxon>Elateroidea</taxon>
        <taxon>Lampyridae</taxon>
        <taxon>Luciolinae</taxon>
        <taxon>Aquatica</taxon>
    </lineage>
</organism>
<dbReference type="GO" id="GO:0030134">
    <property type="term" value="C:COPII-coated ER to Golgi transport vesicle"/>
    <property type="evidence" value="ECO:0007669"/>
    <property type="project" value="TreeGrafter"/>
</dbReference>
<dbReference type="GO" id="GO:0004620">
    <property type="term" value="F:phospholipase activity"/>
    <property type="evidence" value="ECO:0007669"/>
    <property type="project" value="TreeGrafter"/>
</dbReference>
<accession>A0AAN7PBB3</accession>
<evidence type="ECO:0000259" key="2">
    <source>
        <dbReference type="PROSITE" id="PS51043"/>
    </source>
</evidence>
<evidence type="ECO:0000313" key="3">
    <source>
        <dbReference type="EMBL" id="KAK4884980.1"/>
    </source>
</evidence>
<evidence type="ECO:0000313" key="4">
    <source>
        <dbReference type="Proteomes" id="UP001353858"/>
    </source>
</evidence>
<protein>
    <recommendedName>
        <fullName evidence="2">DDHD domain-containing protein</fullName>
    </recommendedName>
</protein>
<dbReference type="SUPFAM" id="SSF53474">
    <property type="entry name" value="alpha/beta-Hydrolases"/>
    <property type="match status" value="1"/>
</dbReference>
<evidence type="ECO:0000256" key="1">
    <source>
        <dbReference type="ARBA" id="ARBA00038464"/>
    </source>
</evidence>
<dbReference type="InterPro" id="IPR057825">
    <property type="entry name" value="WWE_SEC23-DDH2"/>
</dbReference>
<dbReference type="InterPro" id="IPR058055">
    <property type="entry name" value="PA-PLA1"/>
</dbReference>
<feature type="domain" description="DDHD" evidence="2">
    <location>
        <begin position="385"/>
        <end position="562"/>
    </location>
</feature>
<dbReference type="Proteomes" id="UP001353858">
    <property type="component" value="Unassembled WGS sequence"/>
</dbReference>
<dbReference type="InterPro" id="IPR029058">
    <property type="entry name" value="AB_hydrolase_fold"/>
</dbReference>
<dbReference type="PANTHER" id="PTHR23509:SF10">
    <property type="entry name" value="LD21067P"/>
    <property type="match status" value="1"/>
</dbReference>
<dbReference type="AlphaFoldDB" id="A0AAN7PBB3"/>
<dbReference type="PANTHER" id="PTHR23509">
    <property type="entry name" value="PA-PL1 PHOSPHOLIPASE FAMILY"/>
    <property type="match status" value="1"/>
</dbReference>
<comment type="caution">
    <text evidence="3">The sequence shown here is derived from an EMBL/GenBank/DDBJ whole genome shotgun (WGS) entry which is preliminary data.</text>
</comment>
<dbReference type="GO" id="GO:0046872">
    <property type="term" value="F:metal ion binding"/>
    <property type="evidence" value="ECO:0007669"/>
    <property type="project" value="InterPro"/>
</dbReference>